<evidence type="ECO:0000256" key="1">
    <source>
        <dbReference type="ARBA" id="ARBA00023125"/>
    </source>
</evidence>
<dbReference type="GO" id="GO:0003677">
    <property type="term" value="F:DNA binding"/>
    <property type="evidence" value="ECO:0007669"/>
    <property type="project" value="UniProtKB-KW"/>
</dbReference>
<dbReference type="AlphaFoldDB" id="A0A839K218"/>
<protein>
    <submittedName>
        <fullName evidence="4">Helix-turn-helix transcriptional regulator</fullName>
    </submittedName>
</protein>
<evidence type="ECO:0000259" key="3">
    <source>
        <dbReference type="PROSITE" id="PS50943"/>
    </source>
</evidence>
<keyword evidence="5" id="KW-1185">Reference proteome</keyword>
<reference evidence="4 5" key="1">
    <citation type="submission" date="2020-07" db="EMBL/GenBank/DDBJ databases">
        <title>Characterization and genome sequencing of isolate MD1, a novel member within the family Lachnospiraceae.</title>
        <authorList>
            <person name="Rettenmaier R."/>
            <person name="Di Bello L."/>
            <person name="Zinser C."/>
            <person name="Scheitz K."/>
            <person name="Liebl W."/>
            <person name="Zverlov V."/>
        </authorList>
    </citation>
    <scope>NUCLEOTIDE SEQUENCE [LARGE SCALE GENOMIC DNA]</scope>
    <source>
        <strain evidence="4 5">MD1</strain>
    </source>
</reference>
<dbReference type="CDD" id="cd00093">
    <property type="entry name" value="HTH_XRE"/>
    <property type="match status" value="1"/>
</dbReference>
<keyword evidence="2" id="KW-1133">Transmembrane helix</keyword>
<dbReference type="PROSITE" id="PS50943">
    <property type="entry name" value="HTH_CROC1"/>
    <property type="match status" value="1"/>
</dbReference>
<dbReference type="EMBL" id="JACEGA010000001">
    <property type="protein sequence ID" value="MBB2183955.1"/>
    <property type="molecule type" value="Genomic_DNA"/>
</dbReference>
<dbReference type="Proteomes" id="UP000574276">
    <property type="component" value="Unassembled WGS sequence"/>
</dbReference>
<feature type="transmembrane region" description="Helical" evidence="2">
    <location>
        <begin position="102"/>
        <end position="121"/>
    </location>
</feature>
<feature type="transmembrane region" description="Helical" evidence="2">
    <location>
        <begin position="194"/>
        <end position="215"/>
    </location>
</feature>
<dbReference type="PANTHER" id="PTHR46558">
    <property type="entry name" value="TRACRIPTIONAL REGULATORY PROTEIN-RELATED-RELATED"/>
    <property type="match status" value="1"/>
</dbReference>
<comment type="caution">
    <text evidence="4">The sequence shown here is derived from an EMBL/GenBank/DDBJ whole genome shotgun (WGS) entry which is preliminary data.</text>
</comment>
<dbReference type="PANTHER" id="PTHR46558:SF4">
    <property type="entry name" value="DNA-BIDING PHAGE PROTEIN"/>
    <property type="match status" value="1"/>
</dbReference>
<feature type="domain" description="HTH cro/C1-type" evidence="3">
    <location>
        <begin position="10"/>
        <end position="64"/>
    </location>
</feature>
<dbReference type="Pfam" id="PF01381">
    <property type="entry name" value="HTH_3"/>
    <property type="match status" value="1"/>
</dbReference>
<feature type="transmembrane region" description="Helical" evidence="2">
    <location>
        <begin position="161"/>
        <end position="182"/>
    </location>
</feature>
<keyword evidence="2" id="KW-0472">Membrane</keyword>
<dbReference type="SUPFAM" id="SSF47413">
    <property type="entry name" value="lambda repressor-like DNA-binding domains"/>
    <property type="match status" value="1"/>
</dbReference>
<dbReference type="Gene3D" id="1.10.260.40">
    <property type="entry name" value="lambda repressor-like DNA-binding domains"/>
    <property type="match status" value="1"/>
</dbReference>
<evidence type="ECO:0000256" key="2">
    <source>
        <dbReference type="SAM" id="Phobius"/>
    </source>
</evidence>
<gene>
    <name evidence="4" type="ORF">H0486_13830</name>
</gene>
<proteinExistence type="predicted"/>
<organism evidence="4 5">
    <name type="scientific">Variimorphobacter saccharofermentans</name>
    <dbReference type="NCBI Taxonomy" id="2755051"/>
    <lineage>
        <taxon>Bacteria</taxon>
        <taxon>Bacillati</taxon>
        <taxon>Bacillota</taxon>
        <taxon>Clostridia</taxon>
        <taxon>Lachnospirales</taxon>
        <taxon>Lachnospiraceae</taxon>
        <taxon>Variimorphobacter</taxon>
    </lineage>
</organism>
<evidence type="ECO:0000313" key="5">
    <source>
        <dbReference type="Proteomes" id="UP000574276"/>
    </source>
</evidence>
<name>A0A839K218_9FIRM</name>
<feature type="transmembrane region" description="Helical" evidence="2">
    <location>
        <begin position="127"/>
        <end position="149"/>
    </location>
</feature>
<dbReference type="InterPro" id="IPR010982">
    <property type="entry name" value="Lambda_DNA-bd_dom_sf"/>
</dbReference>
<accession>A0A839K218</accession>
<evidence type="ECO:0000313" key="4">
    <source>
        <dbReference type="EMBL" id="MBB2183955.1"/>
    </source>
</evidence>
<dbReference type="InterPro" id="IPR001387">
    <property type="entry name" value="Cro/C1-type_HTH"/>
</dbReference>
<keyword evidence="1" id="KW-0238">DNA-binding</keyword>
<dbReference type="RefSeq" id="WP_228353566.1">
    <property type="nucleotide sequence ID" value="NZ_JACEGA010000001.1"/>
</dbReference>
<keyword evidence="2" id="KW-0812">Transmembrane</keyword>
<dbReference type="SMART" id="SM00530">
    <property type="entry name" value="HTH_XRE"/>
    <property type="match status" value="1"/>
</dbReference>
<sequence length="222" mass="25080">MDQKRTGRLIAESRNLIGLTQRELAEKIGISDKTISKWECGKSMPDISYLDALCRSLNLSINEIISGERLSETNYSVKAEENIMSLMKENEKAKKKSTLRSIVGILITFLGLFLMLNFTPLGLPNTFLYFIDPVTFLCIALFSVAGVLLSGRKTYSDILEVLQKIAIPNGILITFISIIIILRQLNDMNTLGPNIAVCMITILYSVLEYLIVFFFRQHFLDK</sequence>